<evidence type="ECO:0000313" key="1">
    <source>
        <dbReference type="EMBL" id="MBB5067153.1"/>
    </source>
</evidence>
<reference evidence="1 2" key="1">
    <citation type="submission" date="2020-08" db="EMBL/GenBank/DDBJ databases">
        <title>Sequencing the genomes of 1000 actinobacteria strains.</title>
        <authorList>
            <person name="Klenk H.-P."/>
        </authorList>
    </citation>
    <scope>NUCLEOTIDE SEQUENCE [LARGE SCALE GENOMIC DNA]</scope>
    <source>
        <strain evidence="1 2">DSM 45582</strain>
    </source>
</reference>
<proteinExistence type="predicted"/>
<dbReference type="AlphaFoldDB" id="A0A840N9T5"/>
<dbReference type="EMBL" id="JACHIV010000001">
    <property type="protein sequence ID" value="MBB5067153.1"/>
    <property type="molecule type" value="Genomic_DNA"/>
</dbReference>
<protein>
    <submittedName>
        <fullName evidence="1">Uncharacterized protein</fullName>
    </submittedName>
</protein>
<dbReference type="Proteomes" id="UP000580474">
    <property type="component" value="Unassembled WGS sequence"/>
</dbReference>
<keyword evidence="2" id="KW-1185">Reference proteome</keyword>
<name>A0A840N9T5_9PSEU</name>
<comment type="caution">
    <text evidence="1">The sequence shown here is derived from an EMBL/GenBank/DDBJ whole genome shotgun (WGS) entry which is preliminary data.</text>
</comment>
<dbReference type="RefSeq" id="WP_184476485.1">
    <property type="nucleotide sequence ID" value="NZ_JACHIV010000001.1"/>
</dbReference>
<accession>A0A840N9T5</accession>
<evidence type="ECO:0000313" key="2">
    <source>
        <dbReference type="Proteomes" id="UP000580474"/>
    </source>
</evidence>
<sequence>MNGKKHLPMAWHFERVSSREAYTFRWGRGSGMITVHRGDARGSHSDDNLVDCLPVGIDWIDDQDVRVQARKWIRANAGRGVR</sequence>
<organism evidence="1 2">
    <name type="scientific">Saccharopolyspora gloriosae</name>
    <dbReference type="NCBI Taxonomy" id="455344"/>
    <lineage>
        <taxon>Bacteria</taxon>
        <taxon>Bacillati</taxon>
        <taxon>Actinomycetota</taxon>
        <taxon>Actinomycetes</taxon>
        <taxon>Pseudonocardiales</taxon>
        <taxon>Pseudonocardiaceae</taxon>
        <taxon>Saccharopolyspora</taxon>
    </lineage>
</organism>
<gene>
    <name evidence="1" type="ORF">BJ969_000241</name>
</gene>